<evidence type="ECO:0000313" key="1">
    <source>
        <dbReference type="EMBL" id="EGF51185.1"/>
    </source>
</evidence>
<name>A0ABP2KRW8_9BACE</name>
<comment type="caution">
    <text evidence="1">The sequence shown here is derived from an EMBL/GenBank/DDBJ whole genome shotgun (WGS) entry which is preliminary data.</text>
</comment>
<keyword evidence="2" id="KW-1185">Reference proteome</keyword>
<dbReference type="Proteomes" id="UP000010321">
    <property type="component" value="Unassembled WGS sequence"/>
</dbReference>
<dbReference type="EMBL" id="AFBM01000023">
    <property type="protein sequence ID" value="EGF51185.1"/>
    <property type="molecule type" value="Genomic_DNA"/>
</dbReference>
<reference evidence="1 2" key="1">
    <citation type="submission" date="2011-02" db="EMBL/GenBank/DDBJ databases">
        <authorList>
            <person name="Weinstock G."/>
            <person name="Sodergren E."/>
            <person name="Clifton S."/>
            <person name="Fulton L."/>
            <person name="Fulton B."/>
            <person name="Courtney L."/>
            <person name="Fronick C."/>
            <person name="Harrison M."/>
            <person name="Strong C."/>
            <person name="Farmer C."/>
            <person name="Delahaunty K."/>
            <person name="Markovic C."/>
            <person name="Hall O."/>
            <person name="Minx P."/>
            <person name="Tomlinson C."/>
            <person name="Mitreva M."/>
            <person name="Hou S."/>
            <person name="Chen J."/>
            <person name="Wollam A."/>
            <person name="Pepin K.H."/>
            <person name="Johnson M."/>
            <person name="Bhonagiri V."/>
            <person name="Zhang X."/>
            <person name="Suruliraj S."/>
            <person name="Warren W."/>
            <person name="Chinwalla A."/>
            <person name="Mardis E.R."/>
            <person name="Wilson R.K."/>
        </authorList>
    </citation>
    <scope>NUCLEOTIDE SEQUENCE [LARGE SCALE GENOMIC DNA]</scope>
    <source>
        <strain evidence="1 2">YIT 12056</strain>
    </source>
</reference>
<proteinExistence type="predicted"/>
<sequence>MIERHSPLKYPIMPAAPHSQTDIDISVLLHFYLLQRIFAEKSGIFLSLFGSARQALEPIR</sequence>
<organism evidence="1 2">
    <name type="scientific">Bacteroides clarus YIT 12056</name>
    <dbReference type="NCBI Taxonomy" id="762984"/>
    <lineage>
        <taxon>Bacteria</taxon>
        <taxon>Pseudomonadati</taxon>
        <taxon>Bacteroidota</taxon>
        <taxon>Bacteroidia</taxon>
        <taxon>Bacteroidales</taxon>
        <taxon>Bacteroidaceae</taxon>
        <taxon>Bacteroides</taxon>
    </lineage>
</organism>
<protein>
    <submittedName>
        <fullName evidence="1">Uncharacterized protein</fullName>
    </submittedName>
</protein>
<gene>
    <name evidence="1" type="ORF">HMPREF9445_02181</name>
</gene>
<evidence type="ECO:0000313" key="2">
    <source>
        <dbReference type="Proteomes" id="UP000010321"/>
    </source>
</evidence>
<accession>A0ABP2KRW8</accession>